<dbReference type="AlphaFoldDB" id="A0A449BE67"/>
<keyword evidence="3" id="KW-0479">Metal-binding</keyword>
<comment type="cofactor">
    <cofactor evidence="1">
        <name>Mg(2+)</name>
        <dbReference type="ChEBI" id="CHEBI:18420"/>
    </cofactor>
</comment>
<evidence type="ECO:0000256" key="2">
    <source>
        <dbReference type="ARBA" id="ARBA00005582"/>
    </source>
</evidence>
<keyword evidence="4 7" id="KW-0378">Hydrolase</keyword>
<dbReference type="PROSITE" id="PS51462">
    <property type="entry name" value="NUDIX"/>
    <property type="match status" value="1"/>
</dbReference>
<keyword evidence="8" id="KW-1185">Reference proteome</keyword>
<reference evidence="7 8" key="1">
    <citation type="submission" date="2019-01" db="EMBL/GenBank/DDBJ databases">
        <authorList>
            <consortium name="Pathogen Informatics"/>
        </authorList>
    </citation>
    <scope>NUCLEOTIDE SEQUENCE [LARGE SCALE GENOMIC DNA]</scope>
    <source>
        <strain evidence="7 8">NCTC10138</strain>
    </source>
</reference>
<dbReference type="InterPro" id="IPR000086">
    <property type="entry name" value="NUDIX_hydrolase_dom"/>
</dbReference>
<dbReference type="EC" id="3.6.1.55" evidence="7"/>
<dbReference type="OrthoDB" id="9008185at2"/>
<gene>
    <name evidence="7" type="primary">mutX_2</name>
    <name evidence="7" type="ORF">NCTC10138_01106</name>
</gene>
<dbReference type="GO" id="GO:0046872">
    <property type="term" value="F:metal ion binding"/>
    <property type="evidence" value="ECO:0007669"/>
    <property type="project" value="UniProtKB-KW"/>
</dbReference>
<organism evidence="7 8">
    <name type="scientific">Haploplasma axanthum</name>
    <name type="common">Acholeplasma axanthum</name>
    <dbReference type="NCBI Taxonomy" id="29552"/>
    <lineage>
        <taxon>Bacteria</taxon>
        <taxon>Bacillati</taxon>
        <taxon>Mycoplasmatota</taxon>
        <taxon>Mollicutes</taxon>
        <taxon>Acholeplasmatales</taxon>
        <taxon>Acholeplasmataceae</taxon>
        <taxon>Haploplasma</taxon>
    </lineage>
</organism>
<dbReference type="PANTHER" id="PTHR43758">
    <property type="entry name" value="7,8-DIHYDRO-8-OXOGUANINE TRIPHOSPHATASE"/>
    <property type="match status" value="1"/>
</dbReference>
<evidence type="ECO:0000259" key="6">
    <source>
        <dbReference type="PROSITE" id="PS51462"/>
    </source>
</evidence>
<dbReference type="PANTHER" id="PTHR43758:SF2">
    <property type="entry name" value="OXIDIZED PURINE NUCLEOSIDE TRIPHOSPHATE HYDROLASE"/>
    <property type="match status" value="1"/>
</dbReference>
<dbReference type="KEGG" id="aaxa:NCTC10138_01106"/>
<protein>
    <submittedName>
        <fullName evidence="7">8-oxo-dGTP diphosphatase</fullName>
        <ecNumber evidence="7">3.6.1.55</ecNumber>
    </submittedName>
</protein>
<dbReference type="GO" id="GO:0005737">
    <property type="term" value="C:cytoplasm"/>
    <property type="evidence" value="ECO:0007669"/>
    <property type="project" value="TreeGrafter"/>
</dbReference>
<dbReference type="Proteomes" id="UP000289841">
    <property type="component" value="Chromosome"/>
</dbReference>
<sequence length="162" mass="18902">MVNKNYKYTLAFIKRGDEVLMLNRNKSPWMGSWNGVGGKEEPNESAIECIKREVFEETEININVNNVFDKGVVTWNTYDSNGLGLHVYLIIVPIEFEYHTPKVTREGILDWKKISWISDFNNTGVSSNIPYFINDIINEEIRYNHYCEFEGNVIKKVTKEKI</sequence>
<dbReference type="Gene3D" id="3.90.79.10">
    <property type="entry name" value="Nucleoside Triphosphate Pyrophosphohydrolase"/>
    <property type="match status" value="1"/>
</dbReference>
<dbReference type="STRING" id="1278311.GCA_000428705_01362"/>
<keyword evidence="5" id="KW-0460">Magnesium</keyword>
<dbReference type="GO" id="GO:0035539">
    <property type="term" value="F:8-oxo-7,8-dihydrodeoxyguanosine triphosphate pyrophosphatase activity"/>
    <property type="evidence" value="ECO:0007669"/>
    <property type="project" value="UniProtKB-EC"/>
</dbReference>
<accession>A0A449BE67</accession>
<evidence type="ECO:0000256" key="1">
    <source>
        <dbReference type="ARBA" id="ARBA00001946"/>
    </source>
</evidence>
<evidence type="ECO:0000313" key="8">
    <source>
        <dbReference type="Proteomes" id="UP000289841"/>
    </source>
</evidence>
<dbReference type="SUPFAM" id="SSF55811">
    <property type="entry name" value="Nudix"/>
    <property type="match status" value="1"/>
</dbReference>
<comment type="similarity">
    <text evidence="2">Belongs to the Nudix hydrolase family.</text>
</comment>
<evidence type="ECO:0000313" key="7">
    <source>
        <dbReference type="EMBL" id="VEU80725.1"/>
    </source>
</evidence>
<dbReference type="InterPro" id="IPR015797">
    <property type="entry name" value="NUDIX_hydrolase-like_dom_sf"/>
</dbReference>
<evidence type="ECO:0000256" key="5">
    <source>
        <dbReference type="ARBA" id="ARBA00022842"/>
    </source>
</evidence>
<dbReference type="Pfam" id="PF00293">
    <property type="entry name" value="NUDIX"/>
    <property type="match status" value="1"/>
</dbReference>
<feature type="domain" description="Nudix hydrolase" evidence="6">
    <location>
        <begin position="4"/>
        <end position="138"/>
    </location>
</feature>
<evidence type="ECO:0000256" key="3">
    <source>
        <dbReference type="ARBA" id="ARBA00022723"/>
    </source>
</evidence>
<name>A0A449BE67_HAPAX</name>
<dbReference type="RefSeq" id="WP_026390806.1">
    <property type="nucleotide sequence ID" value="NZ_LR215048.1"/>
</dbReference>
<dbReference type="EMBL" id="LR215048">
    <property type="protein sequence ID" value="VEU80725.1"/>
    <property type="molecule type" value="Genomic_DNA"/>
</dbReference>
<dbReference type="CDD" id="cd18886">
    <property type="entry name" value="NUDIX_MutT_Nudt1"/>
    <property type="match status" value="1"/>
</dbReference>
<proteinExistence type="inferred from homology"/>
<evidence type="ECO:0000256" key="4">
    <source>
        <dbReference type="ARBA" id="ARBA00022801"/>
    </source>
</evidence>